<dbReference type="PROSITE" id="PS00211">
    <property type="entry name" value="ABC_TRANSPORTER_1"/>
    <property type="match status" value="1"/>
</dbReference>
<feature type="transmembrane region" description="Helical" evidence="10">
    <location>
        <begin position="1551"/>
        <end position="1570"/>
    </location>
</feature>
<feature type="domain" description="ABC transporter" evidence="11">
    <location>
        <begin position="116"/>
        <end position="387"/>
    </location>
</feature>
<feature type="transmembrane region" description="Helical" evidence="10">
    <location>
        <begin position="527"/>
        <end position="547"/>
    </location>
</feature>
<evidence type="ECO:0000313" key="13">
    <source>
        <dbReference type="Proteomes" id="UP000827549"/>
    </source>
</evidence>
<feature type="region of interest" description="Disordered" evidence="9">
    <location>
        <begin position="871"/>
        <end position="948"/>
    </location>
</feature>
<dbReference type="RefSeq" id="XP_062632313.1">
    <property type="nucleotide sequence ID" value="XM_062776329.1"/>
</dbReference>
<dbReference type="InterPro" id="IPR027417">
    <property type="entry name" value="P-loop_NTPase"/>
</dbReference>
<dbReference type="Proteomes" id="UP000827549">
    <property type="component" value="Chromosome 7"/>
</dbReference>
<evidence type="ECO:0000256" key="6">
    <source>
        <dbReference type="ARBA" id="ARBA00022989"/>
    </source>
</evidence>
<evidence type="ECO:0000256" key="9">
    <source>
        <dbReference type="SAM" id="MobiDB-lite"/>
    </source>
</evidence>
<feature type="transmembrane region" description="Helical" evidence="10">
    <location>
        <begin position="610"/>
        <end position="631"/>
    </location>
</feature>
<dbReference type="InterPro" id="IPR013525">
    <property type="entry name" value="ABC2_TM"/>
</dbReference>
<dbReference type="Gene3D" id="3.40.50.300">
    <property type="entry name" value="P-loop containing nucleotide triphosphate hydrolases"/>
    <property type="match status" value="2"/>
</dbReference>
<proteinExistence type="predicted"/>
<evidence type="ECO:0000256" key="3">
    <source>
        <dbReference type="ARBA" id="ARBA00022692"/>
    </source>
</evidence>
<gene>
    <name evidence="12" type="primary">bfr1_1</name>
    <name evidence="12" type="ORF">LOC62_07G009768</name>
</gene>
<keyword evidence="2" id="KW-0813">Transport</keyword>
<comment type="subcellular location">
    <subcellularLocation>
        <location evidence="1">Membrane</location>
        <topology evidence="1">Multi-pass membrane protein</topology>
    </subcellularLocation>
</comment>
<feature type="domain" description="ABC transporter" evidence="11">
    <location>
        <begin position="953"/>
        <end position="1194"/>
    </location>
</feature>
<feature type="transmembrane region" description="Helical" evidence="10">
    <location>
        <begin position="1316"/>
        <end position="1334"/>
    </location>
</feature>
<organism evidence="12 13">
    <name type="scientific">Vanrija pseudolonga</name>
    <dbReference type="NCBI Taxonomy" id="143232"/>
    <lineage>
        <taxon>Eukaryota</taxon>
        <taxon>Fungi</taxon>
        <taxon>Dikarya</taxon>
        <taxon>Basidiomycota</taxon>
        <taxon>Agaricomycotina</taxon>
        <taxon>Tremellomycetes</taxon>
        <taxon>Trichosporonales</taxon>
        <taxon>Trichosporonaceae</taxon>
        <taxon>Vanrija</taxon>
    </lineage>
</organism>
<feature type="compositionally biased region" description="Basic and acidic residues" evidence="9">
    <location>
        <begin position="871"/>
        <end position="913"/>
    </location>
</feature>
<dbReference type="CDD" id="cd03233">
    <property type="entry name" value="ABCG_PDR_domain1"/>
    <property type="match status" value="1"/>
</dbReference>
<evidence type="ECO:0000256" key="2">
    <source>
        <dbReference type="ARBA" id="ARBA00022448"/>
    </source>
</evidence>
<evidence type="ECO:0000256" key="7">
    <source>
        <dbReference type="ARBA" id="ARBA00023136"/>
    </source>
</evidence>
<dbReference type="InterPro" id="IPR003593">
    <property type="entry name" value="AAA+_ATPase"/>
</dbReference>
<keyword evidence="5" id="KW-0067">ATP-binding</keyword>
<evidence type="ECO:0000259" key="11">
    <source>
        <dbReference type="PROSITE" id="PS50893"/>
    </source>
</evidence>
<feature type="transmembrane region" description="Helical" evidence="10">
    <location>
        <begin position="500"/>
        <end position="520"/>
    </location>
</feature>
<sequence>MSAVEYEADALAVREENVQEADETGSIHSVDTETAEDEFNLEQVILDGVKGQQERGLPAGKGVSLSWKNLSVRGAGGPGDIHFKVDCGTLLFPWTYFLAKRRIHHMARELMSHEDARQKEMHWSPGDPSPKMGQPGLRKGQRYLIHDFTGSLNPGEMMLVVGRPGSGCTTFLKALAGQFGAYAGVDGEVYYGAMKAGTSHFRPYASDVMFNSEEDTHDAHLSVGRTMDFALRMEVPAEKARRLDPATGKAITKSQWIAGMKERILKALGIAHTHDTRVGNQYVRGVSGGERKRVSIGEAMATNAGICMWDNATRGLDASSALNFNKVLRKMSDYAKRINILTLYQAGNGIYDLFDKVTVIAEGHVIYYGPRALARPYFEDMGFEYMEGANTADYLTAVTALSERTVKKGFEGRVPNVASEFAIRYRESKIYADMVAEADAHRADTAAREAESEAQKELIHAEKSPSAFRAFAPRASLWTQLWALMIKEVQARWGDKPHLIARQGTTFVFAFICGSVFYNMPDTTDGLFLRGGAVFLIVFFPSILSFSDVQGAFVGRGIIAKQQTYSMYFPGMIILAQTIVDIPMYIFQIVIWTIVMYFLSERHYSATNYFVLFLFSFVVTACNGALFRTIGFCCKNYNDASKIAGTIFMIFVLYCGYIIYTPAMKPWFGWTRFVNPTYYGIESACAYMFRGRQFACVAPDLAPYGPGYENGPKGCSVTGSTPGATFVLGEKYIRDALGFKMSHAWRNLGIIIAFWIHSAWLGMLALTYLTGNGNNAQVTLFKNGGGAQFMQRQIDQARPRDEEDGGIVTEQITRYPTGSPQGQGEGLRRWGTTHSEVAPRQWPPLERLSTTLSAHSGTAIEYHNRLQRRATEHSELERQRTHLEKNPRIDEGDEHSAHSGDETIADHNGEKGTRASMVAGDKKAQRGSFNEKQARSPGTPGSLAQPQIHGTTFTWEDLDYTVKENGKDKQLLRKVSGYCKAGTVTALMGSSGAGKTTLMDVLAARKDEGEIKGHVLLNGRKLPLSFQRTTGYCEQVDVHMPESTVREALEFSALLRQPRRFSRAEKLAYVDEIIDLLELSDIEDAIIGVPGEGLGVEQRKRVTIGVELVSRPTLLFLDEPTSGLDGQSSYMIVGFLQKLAASGQSIMCTIHQPSAALFAGFNMLLLLQAGGRTVYMGPVEDVPNYFIDKGIEWPKNCNPAEYMIDIVSGVVKTDQDWHEVWNNSEARQDMLRELSLLKPHGDAHQAPDAEHDPEDEHEFAATTWDQMYLVYMRANVQLWRNVMYVANKLMLHIITALILGFSFWKIKNSLGDLKNRVFTLFQFAFVAPSVIVQTQPKFIANRDIFEAREKKAKFYSWQVFCFGEITSEFPYLAICAALFWCCWYPATGMSLRANIAGPVFLCMVFYEFMYTGLGQFIAAYAPNAVFAALVVPLILMILTIFCGIIVPYYQLNVFWRYWIYWLDPFTYLMKGLVTFPIWRVKVVCKPDELGYFNPPTGQTCGQYMADFLSRGHPGYLANPNATENCGYCAYKVGSEYLYGLNIKHRVDGWEGVFLTALFAVSSYALVFILLKLRSKASKTAS</sequence>
<dbReference type="GO" id="GO:0016020">
    <property type="term" value="C:membrane"/>
    <property type="evidence" value="ECO:0007669"/>
    <property type="project" value="UniProtKB-SubCell"/>
</dbReference>
<dbReference type="CDD" id="cd03232">
    <property type="entry name" value="ABCG_PDR_domain2"/>
    <property type="match status" value="1"/>
</dbReference>
<dbReference type="SMART" id="SM00382">
    <property type="entry name" value="AAA"/>
    <property type="match status" value="2"/>
</dbReference>
<evidence type="ECO:0000256" key="10">
    <source>
        <dbReference type="SAM" id="Phobius"/>
    </source>
</evidence>
<keyword evidence="4" id="KW-0547">Nucleotide-binding</keyword>
<feature type="transmembrane region" description="Helical" evidence="10">
    <location>
        <begin position="1458"/>
        <end position="1478"/>
    </location>
</feature>
<dbReference type="Pfam" id="PF01061">
    <property type="entry name" value="ABC2_membrane"/>
    <property type="match status" value="2"/>
</dbReference>
<dbReference type="GO" id="GO:0140359">
    <property type="term" value="F:ABC-type transporter activity"/>
    <property type="evidence" value="ECO:0007669"/>
    <property type="project" value="InterPro"/>
</dbReference>
<evidence type="ECO:0000256" key="5">
    <source>
        <dbReference type="ARBA" id="ARBA00022840"/>
    </source>
</evidence>
<dbReference type="InterPro" id="IPR034003">
    <property type="entry name" value="ABCG_PDR_2"/>
</dbReference>
<dbReference type="GO" id="GO:0005524">
    <property type="term" value="F:ATP binding"/>
    <property type="evidence" value="ECO:0007669"/>
    <property type="project" value="UniProtKB-KW"/>
</dbReference>
<dbReference type="GeneID" id="87812929"/>
<feature type="transmembrane region" description="Helical" evidence="10">
    <location>
        <begin position="567"/>
        <end position="598"/>
    </location>
</feature>
<comment type="catalytic activity">
    <reaction evidence="8">
        <text>itraconazole(in) + ATP + H2O = itraconazole(out) + ADP + phosphate + H(+)</text>
        <dbReference type="Rhea" id="RHEA:33503"/>
        <dbReference type="ChEBI" id="CHEBI:6076"/>
        <dbReference type="ChEBI" id="CHEBI:15377"/>
        <dbReference type="ChEBI" id="CHEBI:15378"/>
        <dbReference type="ChEBI" id="CHEBI:30616"/>
        <dbReference type="ChEBI" id="CHEBI:43474"/>
        <dbReference type="ChEBI" id="CHEBI:456216"/>
    </reaction>
    <physiologicalReaction direction="left-to-right" evidence="8">
        <dbReference type="Rhea" id="RHEA:33504"/>
    </physiologicalReaction>
</comment>
<name>A0AAF0YH30_9TREE</name>
<feature type="transmembrane region" description="Helical" evidence="10">
    <location>
        <begin position="1398"/>
        <end position="1418"/>
    </location>
</feature>
<dbReference type="PANTHER" id="PTHR19241">
    <property type="entry name" value="ATP-BINDING CASSETTE TRANSPORTER"/>
    <property type="match status" value="1"/>
</dbReference>
<reference evidence="12" key="1">
    <citation type="submission" date="2023-10" db="EMBL/GenBank/DDBJ databases">
        <authorList>
            <person name="Noh H."/>
        </authorList>
    </citation>
    <scope>NUCLEOTIDE SEQUENCE</scope>
    <source>
        <strain evidence="12">DUCC4014</strain>
    </source>
</reference>
<dbReference type="PROSITE" id="PS50893">
    <property type="entry name" value="ABC_TRANSPORTER_2"/>
    <property type="match status" value="2"/>
</dbReference>
<dbReference type="GO" id="GO:0016887">
    <property type="term" value="F:ATP hydrolysis activity"/>
    <property type="evidence" value="ECO:0007669"/>
    <property type="project" value="InterPro"/>
</dbReference>
<dbReference type="InterPro" id="IPR017871">
    <property type="entry name" value="ABC_transporter-like_CS"/>
</dbReference>
<dbReference type="Pfam" id="PF06422">
    <property type="entry name" value="PDR_CDR"/>
    <property type="match status" value="1"/>
</dbReference>
<keyword evidence="13" id="KW-1185">Reference proteome</keyword>
<dbReference type="SUPFAM" id="SSF52540">
    <property type="entry name" value="P-loop containing nucleoside triphosphate hydrolases"/>
    <property type="match status" value="2"/>
</dbReference>
<feature type="transmembrane region" description="Helical" evidence="10">
    <location>
        <begin position="1369"/>
        <end position="1386"/>
    </location>
</feature>
<accession>A0AAF0YH30</accession>
<feature type="transmembrane region" description="Helical" evidence="10">
    <location>
        <begin position="1282"/>
        <end position="1304"/>
    </location>
</feature>
<evidence type="ECO:0000256" key="4">
    <source>
        <dbReference type="ARBA" id="ARBA00022741"/>
    </source>
</evidence>
<evidence type="ECO:0000256" key="1">
    <source>
        <dbReference type="ARBA" id="ARBA00004141"/>
    </source>
</evidence>
<dbReference type="InterPro" id="IPR034001">
    <property type="entry name" value="ABCG_PDR_1"/>
</dbReference>
<feature type="transmembrane region" description="Helical" evidence="10">
    <location>
        <begin position="643"/>
        <end position="660"/>
    </location>
</feature>
<feature type="transmembrane region" description="Helical" evidence="10">
    <location>
        <begin position="1424"/>
        <end position="1446"/>
    </location>
</feature>
<dbReference type="EMBL" id="CP086720">
    <property type="protein sequence ID" value="WOO86287.1"/>
    <property type="molecule type" value="Genomic_DNA"/>
</dbReference>
<protein>
    <submittedName>
        <fullName evidence="12">Brefeldin A resistance protein</fullName>
    </submittedName>
</protein>
<dbReference type="Pfam" id="PF00005">
    <property type="entry name" value="ABC_tran"/>
    <property type="match status" value="2"/>
</dbReference>
<dbReference type="InterPro" id="IPR003439">
    <property type="entry name" value="ABC_transporter-like_ATP-bd"/>
</dbReference>
<dbReference type="InterPro" id="IPR010929">
    <property type="entry name" value="PDR_CDR_ABC"/>
</dbReference>
<keyword evidence="6 10" id="KW-1133">Transmembrane helix</keyword>
<feature type="transmembrane region" description="Helical" evidence="10">
    <location>
        <begin position="748"/>
        <end position="769"/>
    </location>
</feature>
<keyword evidence="3 10" id="KW-0812">Transmembrane</keyword>
<dbReference type="FunFam" id="3.40.50.300:FF:000054">
    <property type="entry name" value="ABC multidrug transporter atrF"/>
    <property type="match status" value="1"/>
</dbReference>
<evidence type="ECO:0000313" key="12">
    <source>
        <dbReference type="EMBL" id="WOO86287.1"/>
    </source>
</evidence>
<evidence type="ECO:0000256" key="8">
    <source>
        <dbReference type="ARBA" id="ARBA00051750"/>
    </source>
</evidence>
<keyword evidence="7 10" id="KW-0472">Membrane</keyword>